<organism evidence="2 3">
    <name type="scientific">Nocardia seriolae</name>
    <dbReference type="NCBI Taxonomy" id="37332"/>
    <lineage>
        <taxon>Bacteria</taxon>
        <taxon>Bacillati</taxon>
        <taxon>Actinomycetota</taxon>
        <taxon>Actinomycetes</taxon>
        <taxon>Mycobacteriales</taxon>
        <taxon>Nocardiaceae</taxon>
        <taxon>Nocardia</taxon>
    </lineage>
</organism>
<dbReference type="RefSeq" id="WP_045438056.1">
    <property type="nucleotide sequence ID" value="NZ_AP017900.1"/>
</dbReference>
<gene>
    <name evidence="1" type="ORF">NS506_01821</name>
    <name evidence="2" type="ORF">NSK11_contig00063-0008</name>
</gene>
<reference evidence="1 4" key="3">
    <citation type="submission" date="2016-10" db="EMBL/GenBank/DDBJ databases">
        <title>Genome sequence of Nocardia seriolae strain EM150506, isolated from Anguila japonica.</title>
        <authorList>
            <person name="Han H.-J."/>
        </authorList>
    </citation>
    <scope>NUCLEOTIDE SEQUENCE [LARGE SCALE GENOMIC DNA]</scope>
    <source>
        <strain evidence="1 4">EM150506</strain>
    </source>
</reference>
<dbReference type="GeneID" id="93370397"/>
<dbReference type="Proteomes" id="UP000037179">
    <property type="component" value="Unassembled WGS sequence"/>
</dbReference>
<evidence type="ECO:0000313" key="4">
    <source>
        <dbReference type="Proteomes" id="UP000180166"/>
    </source>
</evidence>
<sequence length="201" mass="22083">MSELYEGQGGSAETQVVAVPYISYEDFGRRFLDHAASPQRIAGAFEKLTGEAFEFGPIGAGPGKLAKLSAAVRLGQPRLNREVGDIISFDLVIPLKVDLLIDLAVDRYPFRVDGTIHLHLTVRTAEPLRVLIEIDEPQPSNVRINVASATRRGELLRIVASVDHEIRRFVARYIATEICKPNIQAATAIDVAARLDAAWKL</sequence>
<reference evidence="2 3" key="2">
    <citation type="journal article" date="2016" name="Genome Announc.">
        <title>Draft Genome Sequence of Erythromycin- and Oxytetracycline-Sensitive Nocardia seriolae Strain U-1 (NBRC 110359).</title>
        <authorList>
            <person name="Imajoh M."/>
            <person name="Sukeda M."/>
            <person name="Shimizu M."/>
            <person name="Yamane J."/>
            <person name="Ohnishi K."/>
            <person name="Oshima S."/>
        </authorList>
    </citation>
    <scope>NUCLEOTIDE SEQUENCE [LARGE SCALE GENOMIC DNA]</scope>
    <source>
        <strain evidence="2 3">U-1</strain>
    </source>
</reference>
<dbReference type="KEGG" id="nsr:NS506_01821"/>
<keyword evidence="3" id="KW-1185">Reference proteome</keyword>
<dbReference type="OrthoDB" id="3747467at2"/>
<name>A0A0B8N7R0_9NOCA</name>
<dbReference type="EMBL" id="BBYQ01000063">
    <property type="protein sequence ID" value="GAP29737.1"/>
    <property type="molecule type" value="Genomic_DNA"/>
</dbReference>
<proteinExistence type="predicted"/>
<dbReference type="AlphaFoldDB" id="A0A0B8N7R0"/>
<evidence type="ECO:0000313" key="1">
    <source>
        <dbReference type="EMBL" id="APA95889.1"/>
    </source>
</evidence>
<dbReference type="EMBL" id="CP017839">
    <property type="protein sequence ID" value="APA95889.1"/>
    <property type="molecule type" value="Genomic_DNA"/>
</dbReference>
<accession>A0A0B8N7R0</accession>
<protein>
    <submittedName>
        <fullName evidence="2">Uncharacterized protein</fullName>
    </submittedName>
</protein>
<evidence type="ECO:0000313" key="2">
    <source>
        <dbReference type="EMBL" id="GAP29737.1"/>
    </source>
</evidence>
<dbReference type="Proteomes" id="UP000180166">
    <property type="component" value="Chromosome"/>
</dbReference>
<reference evidence="3" key="1">
    <citation type="submission" date="2015-07" db="EMBL/GenBank/DDBJ databases">
        <title>Nocardia seriolae U-1 whole genome shotgun sequence.</title>
        <authorList>
            <person name="Imajoh M."/>
            <person name="Fukumoto Y."/>
            <person name="Sukeda M."/>
            <person name="Yamane J."/>
            <person name="Yamasaki K."/>
            <person name="Shimizu M."/>
            <person name="Ohnishi K."/>
            <person name="Oshima S."/>
        </authorList>
    </citation>
    <scope>NUCLEOTIDE SEQUENCE [LARGE SCALE GENOMIC DNA]</scope>
    <source>
        <strain evidence="3">U-1</strain>
    </source>
</reference>
<evidence type="ECO:0000313" key="3">
    <source>
        <dbReference type="Proteomes" id="UP000037179"/>
    </source>
</evidence>